<keyword evidence="1" id="KW-1133">Transmembrane helix</keyword>
<evidence type="ECO:0000256" key="1">
    <source>
        <dbReference type="SAM" id="Phobius"/>
    </source>
</evidence>
<dbReference type="Proteomes" id="UP001515100">
    <property type="component" value="Unassembled WGS sequence"/>
</dbReference>
<dbReference type="InterPro" id="IPR028087">
    <property type="entry name" value="Tad_N"/>
</dbReference>
<organism evidence="3 4">
    <name type="scientific">Aeromicrobium fastidiosum</name>
    <dbReference type="NCBI Taxonomy" id="52699"/>
    <lineage>
        <taxon>Bacteria</taxon>
        <taxon>Bacillati</taxon>
        <taxon>Actinomycetota</taxon>
        <taxon>Actinomycetes</taxon>
        <taxon>Propionibacteriales</taxon>
        <taxon>Nocardioidaceae</taxon>
        <taxon>Aeromicrobium</taxon>
    </lineage>
</organism>
<dbReference type="AlphaFoldDB" id="A0A641ANK1"/>
<sequence>MTRRDERDERGAILVMAVLLMTVVLTFTAFAVDLGTQRVARRDMQSLADSAAMDLARQLKGRTASVILADPKFAAVKTQAVEQNKTVGRPPTLTVALGTVSNTTGVFTPVSGGAVPTAVQVIAATSVGFAFAPGDGKAARPAVATSADPTMCFSASSSELSLNSSTGALGPLLDLILKTQLNVLSPAGLLTVKDTVVPLADLAVALGVGTPQAVLATTVSTRDFVLATATALSKNGYTVQAAALQAIGLQISGGTVDIGKILNLETANSAGLSALVNVFDLVTAAVFASNGTNALNVKNLGVGLPGAERLLDLTAIIVEPPQIACGKAGITAKSAQVKVHVKSTVDPLSIGAASVVMELDLEMGRGEATLKSIACGSPSGAVITAKTGAVLGVGTLNVGVLQNLGLLFGDALLSVKSKLTATGAVGGPTDLTFTPPTVTTRSVSGSGVLGLAISDSKIGLMDGTFVGDVLGAIINPLLGGIINTIINPLVAANGPIDKLLSALIYPVFKLLGVQVAKTDVTAPGSPDCSTVKLVG</sequence>
<feature type="transmembrane region" description="Helical" evidence="1">
    <location>
        <begin position="12"/>
        <end position="32"/>
    </location>
</feature>
<comment type="caution">
    <text evidence="3">The sequence shown here is derived from an EMBL/GenBank/DDBJ whole genome shotgun (WGS) entry which is preliminary data.</text>
</comment>
<feature type="domain" description="Putative Flp pilus-assembly TadG-like N-terminal" evidence="2">
    <location>
        <begin position="11"/>
        <end position="52"/>
    </location>
</feature>
<reference evidence="3" key="1">
    <citation type="submission" date="2019-09" db="EMBL/GenBank/DDBJ databases">
        <authorList>
            <person name="Li J."/>
        </authorList>
    </citation>
    <scope>NUCLEOTIDE SEQUENCE [LARGE SCALE GENOMIC DNA]</scope>
    <source>
        <strain evidence="3">NRBC 14897</strain>
    </source>
</reference>
<dbReference type="EMBL" id="SDPP02000001">
    <property type="protein sequence ID" value="KAA1379664.1"/>
    <property type="molecule type" value="Genomic_DNA"/>
</dbReference>
<proteinExistence type="predicted"/>
<keyword evidence="1" id="KW-0472">Membrane</keyword>
<dbReference type="RefSeq" id="WP_129179385.1">
    <property type="nucleotide sequence ID" value="NZ_JAGIOG010000001.1"/>
</dbReference>
<evidence type="ECO:0000313" key="4">
    <source>
        <dbReference type="Proteomes" id="UP001515100"/>
    </source>
</evidence>
<protein>
    <recommendedName>
        <fullName evidence="2">Putative Flp pilus-assembly TadG-like N-terminal domain-containing protein</fullName>
    </recommendedName>
</protein>
<evidence type="ECO:0000259" key="2">
    <source>
        <dbReference type="Pfam" id="PF13400"/>
    </source>
</evidence>
<gene>
    <name evidence="3" type="ORF">ESP62_000080</name>
</gene>
<keyword evidence="1" id="KW-0812">Transmembrane</keyword>
<dbReference type="Pfam" id="PF13400">
    <property type="entry name" value="Tad"/>
    <property type="match status" value="1"/>
</dbReference>
<keyword evidence="4" id="KW-1185">Reference proteome</keyword>
<name>A0A641ANK1_9ACTN</name>
<evidence type="ECO:0000313" key="3">
    <source>
        <dbReference type="EMBL" id="KAA1379664.1"/>
    </source>
</evidence>
<accession>A0A641ANK1</accession>
<dbReference type="OrthoDB" id="3780094at2"/>